<feature type="transmembrane region" description="Helical" evidence="1">
    <location>
        <begin position="47"/>
        <end position="67"/>
    </location>
</feature>
<dbReference type="OrthoDB" id="163497at2157"/>
<feature type="transmembrane region" description="Helical" evidence="1">
    <location>
        <begin position="133"/>
        <end position="152"/>
    </location>
</feature>
<dbReference type="Pfam" id="PF03729">
    <property type="entry name" value="DUF308"/>
    <property type="match status" value="1"/>
</dbReference>
<accession>A0A1G9A0V0</accession>
<evidence type="ECO:0000256" key="1">
    <source>
        <dbReference type="SAM" id="Phobius"/>
    </source>
</evidence>
<dbReference type="AlphaFoldDB" id="A0A1G9A0V0"/>
<organism evidence="2 3">
    <name type="scientific">Natronorubrum texcoconense</name>
    <dbReference type="NCBI Taxonomy" id="1095776"/>
    <lineage>
        <taxon>Archaea</taxon>
        <taxon>Methanobacteriati</taxon>
        <taxon>Methanobacteriota</taxon>
        <taxon>Stenosarchaea group</taxon>
        <taxon>Halobacteria</taxon>
        <taxon>Halobacteriales</taxon>
        <taxon>Natrialbaceae</taxon>
        <taxon>Natronorubrum</taxon>
    </lineage>
</organism>
<sequence length="199" mass="20499">MSTETTEDSYAEFPLDVDWQLIGITGGIVALIGVLAIAFPLATGLSVTYALSALLIVSGIVHGATAFSNRGWSGTVWQLVLAVVAILAGIVLLANPVVGLASLTVLVIAYLLVDGLVELAASIRMDGQEGRGYIAASGVLSLVLAGLLWAGFPADSAWVVGLLVGVSLLMTGFSMVLVSMSGRRIEKDLDAGVVESRKA</sequence>
<dbReference type="InterPro" id="IPR052712">
    <property type="entry name" value="Acid_resist_chaperone_HdeD"/>
</dbReference>
<evidence type="ECO:0000313" key="2">
    <source>
        <dbReference type="EMBL" id="SDK21009.1"/>
    </source>
</evidence>
<keyword evidence="1" id="KW-1133">Transmembrane helix</keyword>
<reference evidence="3" key="1">
    <citation type="submission" date="2016-10" db="EMBL/GenBank/DDBJ databases">
        <authorList>
            <person name="Varghese N."/>
            <person name="Submissions S."/>
        </authorList>
    </citation>
    <scope>NUCLEOTIDE SEQUENCE [LARGE SCALE GENOMIC DNA]</scope>
    <source>
        <strain evidence="3">B4,CECT 8067,JCM 17497</strain>
    </source>
</reference>
<evidence type="ECO:0000313" key="3">
    <source>
        <dbReference type="Proteomes" id="UP000198882"/>
    </source>
</evidence>
<keyword evidence="1" id="KW-0812">Transmembrane</keyword>
<dbReference type="RefSeq" id="WP_090306823.1">
    <property type="nucleotide sequence ID" value="NZ_FNFE01000003.1"/>
</dbReference>
<feature type="transmembrane region" description="Helical" evidence="1">
    <location>
        <begin position="74"/>
        <end position="94"/>
    </location>
</feature>
<dbReference type="EMBL" id="FNFE01000003">
    <property type="protein sequence ID" value="SDK21009.1"/>
    <property type="molecule type" value="Genomic_DNA"/>
</dbReference>
<proteinExistence type="predicted"/>
<dbReference type="GO" id="GO:0005886">
    <property type="term" value="C:plasma membrane"/>
    <property type="evidence" value="ECO:0007669"/>
    <property type="project" value="TreeGrafter"/>
</dbReference>
<dbReference type="InterPro" id="IPR005325">
    <property type="entry name" value="DUF308_memb"/>
</dbReference>
<dbReference type="STRING" id="1095776.SAMN04515672_2536"/>
<name>A0A1G9A0V0_9EURY</name>
<feature type="transmembrane region" description="Helical" evidence="1">
    <location>
        <begin position="158"/>
        <end position="178"/>
    </location>
</feature>
<feature type="transmembrane region" description="Helical" evidence="1">
    <location>
        <begin position="21"/>
        <end position="41"/>
    </location>
</feature>
<protein>
    <submittedName>
        <fullName evidence="2">Uncharacterized membrane protein HdeD, DUF308 family</fullName>
    </submittedName>
</protein>
<dbReference type="PANTHER" id="PTHR34989:SF1">
    <property type="entry name" value="PROTEIN HDED"/>
    <property type="match status" value="1"/>
</dbReference>
<keyword evidence="3" id="KW-1185">Reference proteome</keyword>
<dbReference type="Proteomes" id="UP000198882">
    <property type="component" value="Unassembled WGS sequence"/>
</dbReference>
<feature type="transmembrane region" description="Helical" evidence="1">
    <location>
        <begin position="100"/>
        <end position="121"/>
    </location>
</feature>
<keyword evidence="1" id="KW-0472">Membrane</keyword>
<dbReference type="PANTHER" id="PTHR34989">
    <property type="entry name" value="PROTEIN HDED"/>
    <property type="match status" value="1"/>
</dbReference>
<gene>
    <name evidence="2" type="ORF">SAMN04515672_2536</name>
</gene>